<feature type="transmembrane region" description="Helical" evidence="6">
    <location>
        <begin position="156"/>
        <end position="177"/>
    </location>
</feature>
<protein>
    <submittedName>
        <fullName evidence="7">Glucose/galactose transporter</fullName>
    </submittedName>
</protein>
<keyword evidence="8" id="KW-1185">Reference proteome</keyword>
<feature type="transmembrane region" description="Helical" evidence="6">
    <location>
        <begin position="372"/>
        <end position="395"/>
    </location>
</feature>
<comment type="subcellular location">
    <subcellularLocation>
        <location evidence="1">Cell inner membrane</location>
        <topology evidence="1">Multi-pass membrane protein</topology>
    </subcellularLocation>
</comment>
<feature type="transmembrane region" description="Helical" evidence="6">
    <location>
        <begin position="407"/>
        <end position="426"/>
    </location>
</feature>
<feature type="transmembrane region" description="Helical" evidence="6">
    <location>
        <begin position="349"/>
        <end position="366"/>
    </location>
</feature>
<evidence type="ECO:0000313" key="8">
    <source>
        <dbReference type="Proteomes" id="UP000248536"/>
    </source>
</evidence>
<dbReference type="InterPro" id="IPR011701">
    <property type="entry name" value="MFS"/>
</dbReference>
<evidence type="ECO:0000256" key="1">
    <source>
        <dbReference type="ARBA" id="ARBA00004429"/>
    </source>
</evidence>
<feature type="transmembrane region" description="Helical" evidence="6">
    <location>
        <begin position="273"/>
        <end position="291"/>
    </location>
</feature>
<feature type="transmembrane region" description="Helical" evidence="6">
    <location>
        <begin position="17"/>
        <end position="41"/>
    </location>
</feature>
<dbReference type="Proteomes" id="UP000248536">
    <property type="component" value="Chromosome"/>
</dbReference>
<reference evidence="7 8" key="1">
    <citation type="submission" date="2018-06" db="EMBL/GenBank/DDBJ databases">
        <title>Spongiibacterium sp. HME9304 Genome sequencing and assembly.</title>
        <authorList>
            <person name="Kang H."/>
            <person name="Kim H."/>
            <person name="Joh K."/>
        </authorList>
    </citation>
    <scope>NUCLEOTIDE SEQUENCE [LARGE SCALE GENOMIC DNA]</scope>
    <source>
        <strain evidence="7 8">HME9304</strain>
    </source>
</reference>
<feature type="transmembrane region" description="Helical" evidence="6">
    <location>
        <begin position="432"/>
        <end position="452"/>
    </location>
</feature>
<evidence type="ECO:0000256" key="6">
    <source>
        <dbReference type="SAM" id="Phobius"/>
    </source>
</evidence>
<evidence type="ECO:0000256" key="5">
    <source>
        <dbReference type="ARBA" id="ARBA00023136"/>
    </source>
</evidence>
<keyword evidence="5 6" id="KW-0472">Membrane</keyword>
<keyword evidence="3 6" id="KW-0812">Transmembrane</keyword>
<feature type="transmembrane region" description="Helical" evidence="6">
    <location>
        <begin position="189"/>
        <end position="208"/>
    </location>
</feature>
<dbReference type="KEGG" id="spon:HME9304_00216"/>
<dbReference type="CDD" id="cd17394">
    <property type="entry name" value="MFS_FucP_like"/>
    <property type="match status" value="1"/>
</dbReference>
<feature type="transmembrane region" description="Helical" evidence="6">
    <location>
        <begin position="85"/>
        <end position="106"/>
    </location>
</feature>
<dbReference type="GO" id="GO:0005886">
    <property type="term" value="C:plasma membrane"/>
    <property type="evidence" value="ECO:0007669"/>
    <property type="project" value="UniProtKB-SubCell"/>
</dbReference>
<dbReference type="InterPro" id="IPR050375">
    <property type="entry name" value="MFS_TsgA-like"/>
</dbReference>
<dbReference type="PANTHER" id="PTHR43702:SF3">
    <property type="entry name" value="PROTEIN TSGA"/>
    <property type="match status" value="1"/>
</dbReference>
<evidence type="ECO:0000256" key="3">
    <source>
        <dbReference type="ARBA" id="ARBA00022692"/>
    </source>
</evidence>
<dbReference type="GO" id="GO:0022857">
    <property type="term" value="F:transmembrane transporter activity"/>
    <property type="evidence" value="ECO:0007669"/>
    <property type="project" value="InterPro"/>
</dbReference>
<dbReference type="PANTHER" id="PTHR43702">
    <property type="entry name" value="L-FUCOSE-PROTON SYMPORTER"/>
    <property type="match status" value="1"/>
</dbReference>
<dbReference type="AlphaFoldDB" id="A0A2Z4LNC0"/>
<feature type="transmembrane region" description="Helical" evidence="6">
    <location>
        <begin position="325"/>
        <end position="342"/>
    </location>
</feature>
<keyword evidence="4 6" id="KW-1133">Transmembrane helix</keyword>
<dbReference type="Gene3D" id="1.20.1250.20">
    <property type="entry name" value="MFS general substrate transporter like domains"/>
    <property type="match status" value="2"/>
</dbReference>
<organism evidence="7 8">
    <name type="scientific">Flagellimonas maritima</name>
    <dbReference type="NCBI Taxonomy" id="1383885"/>
    <lineage>
        <taxon>Bacteria</taxon>
        <taxon>Pseudomonadati</taxon>
        <taxon>Bacteroidota</taxon>
        <taxon>Flavobacteriia</taxon>
        <taxon>Flavobacteriales</taxon>
        <taxon>Flavobacteriaceae</taxon>
        <taxon>Flagellimonas</taxon>
    </lineage>
</organism>
<keyword evidence="2" id="KW-1003">Cell membrane</keyword>
<feature type="transmembrane region" description="Helical" evidence="6">
    <location>
        <begin position="53"/>
        <end position="73"/>
    </location>
</feature>
<dbReference type="EMBL" id="CP030104">
    <property type="protein sequence ID" value="AWX43229.1"/>
    <property type="molecule type" value="Genomic_DNA"/>
</dbReference>
<dbReference type="InterPro" id="IPR036259">
    <property type="entry name" value="MFS_trans_sf"/>
</dbReference>
<evidence type="ECO:0000256" key="2">
    <source>
        <dbReference type="ARBA" id="ARBA00022475"/>
    </source>
</evidence>
<feature type="transmembrane region" description="Helical" evidence="6">
    <location>
        <begin position="112"/>
        <end position="135"/>
    </location>
</feature>
<dbReference type="Pfam" id="PF07690">
    <property type="entry name" value="MFS_1"/>
    <property type="match status" value="1"/>
</dbReference>
<feature type="transmembrane region" description="Helical" evidence="6">
    <location>
        <begin position="228"/>
        <end position="253"/>
    </location>
</feature>
<feature type="transmembrane region" description="Helical" evidence="6">
    <location>
        <begin position="300"/>
        <end position="319"/>
    </location>
</feature>
<proteinExistence type="predicted"/>
<evidence type="ECO:0000256" key="4">
    <source>
        <dbReference type="ARBA" id="ARBA00022989"/>
    </source>
</evidence>
<sequence length="476" mass="52476">MVIIQLTMTQKNHSTSLFVLTILFFLWGFLTCMNDILIPYLKEIFILKYWQAMLIQFCFFGAYFIGSLTYFLVSLKKGDPINKIGYKNGIIIGLAVSGLGCFMFYPATEFEIYGLFLSALFILGLGFTLLQIVANPYVSILGKPETASSRLNMSQAFNSLGTTIAPIFGGYLIYEFFFVEGAEGDSTKIPYVIFGTIFVLLAIVFRFVKLPRFKNEEEIVKGIGALRFPNLSLGTIAIFTYVGAEVAIGSFLINFIGLENIMGLDEAVGKNFLAYYWGGTMIGRFSGALSLSNLDNFKKYALMIVLTVLSFTLIFSISGIEFKTVLPYVGIVGLNFIVFLLGKSIPSRTLALFAIVSAGLVMYAIMGSGSSAMWALIGVGIFNSIMWSNIFTIAIKGLGKYTSQGSSLLVMAILGAALVPLIQGIMADTLGLQFSFIVPFVCYLYIIFYGFYSPRLIKTDDSLEKIEPNKVKSLSK</sequence>
<dbReference type="SUPFAM" id="SSF103473">
    <property type="entry name" value="MFS general substrate transporter"/>
    <property type="match status" value="2"/>
</dbReference>
<evidence type="ECO:0000313" key="7">
    <source>
        <dbReference type="EMBL" id="AWX43229.1"/>
    </source>
</evidence>
<gene>
    <name evidence="7" type="ORF">HME9304_00216</name>
</gene>
<name>A0A2Z4LNC0_9FLAO</name>
<accession>A0A2Z4LNC0</accession>